<dbReference type="Pfam" id="PF01235">
    <property type="entry name" value="Na_Ala_symp"/>
    <property type="match status" value="1"/>
</dbReference>
<keyword evidence="4 8" id="KW-1003">Cell membrane</keyword>
<feature type="transmembrane region" description="Helical" evidence="8">
    <location>
        <begin position="353"/>
        <end position="373"/>
    </location>
</feature>
<evidence type="ECO:0000256" key="7">
    <source>
        <dbReference type="ARBA" id="ARBA00023136"/>
    </source>
</evidence>
<evidence type="ECO:0000313" key="9">
    <source>
        <dbReference type="EMBL" id="SDR80362.1"/>
    </source>
</evidence>
<keyword evidence="6 8" id="KW-1133">Transmembrane helix</keyword>
<dbReference type="Gene3D" id="1.20.1740.10">
    <property type="entry name" value="Amino acid/polyamine transporter I"/>
    <property type="match status" value="1"/>
</dbReference>
<feature type="transmembrane region" description="Helical" evidence="8">
    <location>
        <begin position="258"/>
        <end position="274"/>
    </location>
</feature>
<evidence type="ECO:0000256" key="4">
    <source>
        <dbReference type="ARBA" id="ARBA00022475"/>
    </source>
</evidence>
<accession>A0ABY0TZ74</accession>
<feature type="transmembrane region" description="Helical" evidence="8">
    <location>
        <begin position="218"/>
        <end position="238"/>
    </location>
</feature>
<feature type="transmembrane region" description="Helical" evidence="8">
    <location>
        <begin position="190"/>
        <end position="211"/>
    </location>
</feature>
<evidence type="ECO:0000256" key="8">
    <source>
        <dbReference type="RuleBase" id="RU363064"/>
    </source>
</evidence>
<feature type="transmembrane region" description="Helical" evidence="8">
    <location>
        <begin position="95"/>
        <end position="120"/>
    </location>
</feature>
<keyword evidence="7 8" id="KW-0472">Membrane</keyword>
<dbReference type="PRINTS" id="PR00175">
    <property type="entry name" value="NAALASMPORT"/>
</dbReference>
<dbReference type="GeneID" id="90592433"/>
<dbReference type="PANTHER" id="PTHR30330:SF3">
    <property type="entry name" value="TRANSCRIPTIONAL REGULATOR, LRP FAMILY"/>
    <property type="match status" value="1"/>
</dbReference>
<keyword evidence="5 8" id="KW-0812">Transmembrane</keyword>
<feature type="transmembrane region" description="Helical" evidence="8">
    <location>
        <begin position="393"/>
        <end position="412"/>
    </location>
</feature>
<dbReference type="Proteomes" id="UP000199574">
    <property type="component" value="Chromosome I"/>
</dbReference>
<dbReference type="NCBIfam" id="TIGR00835">
    <property type="entry name" value="agcS"/>
    <property type="match status" value="1"/>
</dbReference>
<proteinExistence type="inferred from homology"/>
<keyword evidence="8" id="KW-0769">Symport</keyword>
<reference evidence="9 10" key="1">
    <citation type="submission" date="2016-10" db="EMBL/GenBank/DDBJ databases">
        <authorList>
            <person name="Varghese N."/>
            <person name="Submissions S."/>
        </authorList>
    </citation>
    <scope>NUCLEOTIDE SEQUENCE [LARGE SCALE GENOMIC DNA]</scope>
    <source>
        <strain evidence="9 10">MAR_2009_60</strain>
    </source>
</reference>
<evidence type="ECO:0000256" key="3">
    <source>
        <dbReference type="ARBA" id="ARBA00022448"/>
    </source>
</evidence>
<comment type="similarity">
    <text evidence="2 8">Belongs to the alanine or glycine:cation symporter (AGCS) (TC 2.A.25) family.</text>
</comment>
<feature type="transmembrane region" description="Helical" evidence="8">
    <location>
        <begin position="17"/>
        <end position="34"/>
    </location>
</feature>
<keyword evidence="3 8" id="KW-0813">Transport</keyword>
<organism evidence="9 10">
    <name type="scientific">Maribacter dokdonensis</name>
    <dbReference type="NCBI Taxonomy" id="320912"/>
    <lineage>
        <taxon>Bacteria</taxon>
        <taxon>Pseudomonadati</taxon>
        <taxon>Bacteroidota</taxon>
        <taxon>Flavobacteriia</taxon>
        <taxon>Flavobacteriales</taxon>
        <taxon>Flavobacteriaceae</taxon>
        <taxon>Maribacter</taxon>
    </lineage>
</organism>
<name>A0ABY0TZ74_9FLAO</name>
<feature type="transmembrane region" description="Helical" evidence="8">
    <location>
        <begin position="418"/>
        <end position="435"/>
    </location>
</feature>
<sequence length="454" mass="49390">MDTINDFIANALPYTEWPMFLLLIGGGLFLVFYSKLMPYRFFGHAIAITAGKYDNSNSKGEVSSFQALSAAVAATVGLGNISGVAIAIHDGGPGVVFWIWMTALIGMCIKFYSCSLAIMYRGTDSDGKLQGGPMYYITKGLGEKARPLAIFFAVCGLFGFLGVFTANQFTETFMSVVEPGSNIIEMSDENWKWTIGLILAIITSFVIFGGLTKIAKVASAIVPFMVAVYLIAVIAVMAMNSSQILPALKMIFTEAWNFKSLATGGFWGLVIIGVRRAMFSNEAGLGSAPMYHGQSKNDEPIREGLVAMLGPFIDTILVCTFTAIVIILSGAYLEDSSGIVMTLSAFERTLFGWGDILLMVIVTAFALSTLFTYSYYGVKSLSFLTNAKIGKLYNWYFVIMIVFAAVASLELVKNLIDLSYALMVIPNMIAVLLLAPKVNVELKKYIIKLKDGRS</sequence>
<evidence type="ECO:0000313" key="10">
    <source>
        <dbReference type="Proteomes" id="UP000199574"/>
    </source>
</evidence>
<evidence type="ECO:0000256" key="5">
    <source>
        <dbReference type="ARBA" id="ARBA00022692"/>
    </source>
</evidence>
<protein>
    <submittedName>
        <fullName evidence="9">Alanine or glycine:cation symporter, AGCS family</fullName>
    </submittedName>
</protein>
<evidence type="ECO:0000256" key="6">
    <source>
        <dbReference type="ARBA" id="ARBA00022989"/>
    </source>
</evidence>
<comment type="subcellular location">
    <subcellularLocation>
        <location evidence="1 8">Cell membrane</location>
        <topology evidence="1 8">Multi-pass membrane protein</topology>
    </subcellularLocation>
</comment>
<feature type="transmembrane region" description="Helical" evidence="8">
    <location>
        <begin position="148"/>
        <end position="170"/>
    </location>
</feature>
<dbReference type="EMBL" id="LT629754">
    <property type="protein sequence ID" value="SDR80362.1"/>
    <property type="molecule type" value="Genomic_DNA"/>
</dbReference>
<dbReference type="RefSeq" id="WP_091601879.1">
    <property type="nucleotide sequence ID" value="NZ_LT629754.1"/>
</dbReference>
<dbReference type="PANTHER" id="PTHR30330">
    <property type="entry name" value="AGSS FAMILY TRANSPORTER, SODIUM-ALANINE"/>
    <property type="match status" value="1"/>
</dbReference>
<dbReference type="InterPro" id="IPR001463">
    <property type="entry name" value="Na/Ala_symport"/>
</dbReference>
<keyword evidence="10" id="KW-1185">Reference proteome</keyword>
<evidence type="ECO:0000256" key="1">
    <source>
        <dbReference type="ARBA" id="ARBA00004651"/>
    </source>
</evidence>
<feature type="transmembrane region" description="Helical" evidence="8">
    <location>
        <begin position="305"/>
        <end position="333"/>
    </location>
</feature>
<gene>
    <name evidence="9" type="ORF">SAMN05192545_0174</name>
</gene>
<evidence type="ECO:0000256" key="2">
    <source>
        <dbReference type="ARBA" id="ARBA00009261"/>
    </source>
</evidence>
<feature type="transmembrane region" description="Helical" evidence="8">
    <location>
        <begin position="67"/>
        <end position="89"/>
    </location>
</feature>